<dbReference type="OrthoDB" id="431929at2759"/>
<evidence type="ECO:0000256" key="6">
    <source>
        <dbReference type="SAM" id="MobiDB-lite"/>
    </source>
</evidence>
<feature type="region of interest" description="Disordered" evidence="6">
    <location>
        <begin position="189"/>
        <end position="284"/>
    </location>
</feature>
<dbReference type="GO" id="GO:0005737">
    <property type="term" value="C:cytoplasm"/>
    <property type="evidence" value="ECO:0007669"/>
    <property type="project" value="TreeGrafter"/>
</dbReference>
<dbReference type="RefSeq" id="XP_009546326.1">
    <property type="nucleotide sequence ID" value="XM_009548031.1"/>
</dbReference>
<keyword evidence="9" id="KW-1185">Reference proteome</keyword>
<proteinExistence type="predicted"/>
<dbReference type="Proteomes" id="UP000030671">
    <property type="component" value="Unassembled WGS sequence"/>
</dbReference>
<dbReference type="EMBL" id="KI925458">
    <property type="protein sequence ID" value="ETW81710.1"/>
    <property type="molecule type" value="Genomic_DNA"/>
</dbReference>
<dbReference type="InterPro" id="IPR057357">
    <property type="entry name" value="Znf-C2H2_ZFAND2A/B"/>
</dbReference>
<evidence type="ECO:0000313" key="9">
    <source>
        <dbReference type="Proteomes" id="UP000030671"/>
    </source>
</evidence>
<dbReference type="HOGENOM" id="CLU_061621_0_0_1"/>
<dbReference type="SMART" id="SM00154">
    <property type="entry name" value="ZnF_AN1"/>
    <property type="match status" value="2"/>
</dbReference>
<sequence>MSRSSTERDQQLLSIGHQCSEATCMLIDFLPIECQHCAKPFCTNHFLPASHKCDKYDESKYNRVAPSCPLCNVPIAIPPGQDPNIRMERHFNEECSVMTGKSGKARSSPICAKGKCGKVLFQPIRCSDCQQQYCPAHRFPATHDCSPLNSSTSAATSRGHFNPIFASHHQTLAASASSAVASIKRTLAAPNATRATSSSSSKLHDTKLKPKPSSNAASASSADASIKRTLAATGATSSSPSSPHDTNPKSKPSSNPFSKTDRRAKDERESRISAMQARDRKGLLRDDEKALLASLEAERSSDKDCVIM</sequence>
<dbReference type="SUPFAM" id="SSF118310">
    <property type="entry name" value="AN1-like Zinc finger"/>
    <property type="match status" value="2"/>
</dbReference>
<evidence type="ECO:0000256" key="3">
    <source>
        <dbReference type="ARBA" id="ARBA00022771"/>
    </source>
</evidence>
<feature type="compositionally biased region" description="Low complexity" evidence="6">
    <location>
        <begin position="237"/>
        <end position="258"/>
    </location>
</feature>
<evidence type="ECO:0000256" key="5">
    <source>
        <dbReference type="PROSITE-ProRule" id="PRU00449"/>
    </source>
</evidence>
<evidence type="ECO:0000256" key="1">
    <source>
        <dbReference type="ARBA" id="ARBA00022723"/>
    </source>
</evidence>
<evidence type="ECO:0000259" key="7">
    <source>
        <dbReference type="PROSITE" id="PS51039"/>
    </source>
</evidence>
<gene>
    <name evidence="8" type="ORF">HETIRDRAFT_147684</name>
</gene>
<dbReference type="PANTHER" id="PTHR14677:SF40">
    <property type="entry name" value="CDC48-ASSOCIATED UBIQUITIN-LIKE_ZINC FINGER PROTEIN 1"/>
    <property type="match status" value="1"/>
</dbReference>
<dbReference type="Pfam" id="PF01428">
    <property type="entry name" value="zf-AN1"/>
    <property type="match status" value="2"/>
</dbReference>
<dbReference type="KEGG" id="hir:HETIRDRAFT_147684"/>
<dbReference type="AlphaFoldDB" id="W4K8N6"/>
<dbReference type="InterPro" id="IPR000058">
    <property type="entry name" value="Znf_AN1"/>
</dbReference>
<evidence type="ECO:0000256" key="2">
    <source>
        <dbReference type="ARBA" id="ARBA00022737"/>
    </source>
</evidence>
<feature type="compositionally biased region" description="Low complexity" evidence="6">
    <location>
        <begin position="213"/>
        <end position="224"/>
    </location>
</feature>
<feature type="compositionally biased region" description="Basic and acidic residues" evidence="6">
    <location>
        <begin position="259"/>
        <end position="284"/>
    </location>
</feature>
<keyword evidence="4" id="KW-0862">Zinc</keyword>
<evidence type="ECO:0000256" key="4">
    <source>
        <dbReference type="ARBA" id="ARBA00022833"/>
    </source>
</evidence>
<protein>
    <recommendedName>
        <fullName evidence="7">AN1-type domain-containing protein</fullName>
    </recommendedName>
</protein>
<evidence type="ECO:0000313" key="8">
    <source>
        <dbReference type="EMBL" id="ETW81710.1"/>
    </source>
</evidence>
<keyword evidence="1" id="KW-0479">Metal-binding</keyword>
<dbReference type="PANTHER" id="PTHR14677">
    <property type="entry name" value="ARSENITE INDUCUBLE RNA ASSOCIATED PROTEIN AIP-1-RELATED"/>
    <property type="match status" value="1"/>
</dbReference>
<dbReference type="eggNOG" id="KOG3183">
    <property type="taxonomic scope" value="Eukaryota"/>
</dbReference>
<dbReference type="PROSITE" id="PS51039">
    <property type="entry name" value="ZF_AN1"/>
    <property type="match status" value="1"/>
</dbReference>
<dbReference type="InterPro" id="IPR035896">
    <property type="entry name" value="AN1-like_Znf"/>
</dbReference>
<keyword evidence="2" id="KW-0677">Repeat</keyword>
<feature type="domain" description="AN1-type" evidence="7">
    <location>
        <begin position="105"/>
        <end position="153"/>
    </location>
</feature>
<accession>W4K8N6</accession>
<dbReference type="STRING" id="747525.W4K8N6"/>
<organism evidence="8 9">
    <name type="scientific">Heterobasidion irregulare (strain TC 32-1)</name>
    <dbReference type="NCBI Taxonomy" id="747525"/>
    <lineage>
        <taxon>Eukaryota</taxon>
        <taxon>Fungi</taxon>
        <taxon>Dikarya</taxon>
        <taxon>Basidiomycota</taxon>
        <taxon>Agaricomycotina</taxon>
        <taxon>Agaricomycetes</taxon>
        <taxon>Russulales</taxon>
        <taxon>Bondarzewiaceae</taxon>
        <taxon>Heterobasidion</taxon>
        <taxon>Heterobasidion annosum species complex</taxon>
    </lineage>
</organism>
<dbReference type="Pfam" id="PF25403">
    <property type="entry name" value="zf-C2H2_ZFAND2"/>
    <property type="match status" value="1"/>
</dbReference>
<reference evidence="8 9" key="1">
    <citation type="journal article" date="2012" name="New Phytol.">
        <title>Insight into trade-off between wood decay and parasitism from the genome of a fungal forest pathogen.</title>
        <authorList>
            <person name="Olson A."/>
            <person name="Aerts A."/>
            <person name="Asiegbu F."/>
            <person name="Belbahri L."/>
            <person name="Bouzid O."/>
            <person name="Broberg A."/>
            <person name="Canback B."/>
            <person name="Coutinho P.M."/>
            <person name="Cullen D."/>
            <person name="Dalman K."/>
            <person name="Deflorio G."/>
            <person name="van Diepen L.T."/>
            <person name="Dunand C."/>
            <person name="Duplessis S."/>
            <person name="Durling M."/>
            <person name="Gonthier P."/>
            <person name="Grimwood J."/>
            <person name="Fossdal C.G."/>
            <person name="Hansson D."/>
            <person name="Henrissat B."/>
            <person name="Hietala A."/>
            <person name="Himmelstrand K."/>
            <person name="Hoffmeister D."/>
            <person name="Hogberg N."/>
            <person name="James T.Y."/>
            <person name="Karlsson M."/>
            <person name="Kohler A."/>
            <person name="Kues U."/>
            <person name="Lee Y.H."/>
            <person name="Lin Y.C."/>
            <person name="Lind M."/>
            <person name="Lindquist E."/>
            <person name="Lombard V."/>
            <person name="Lucas S."/>
            <person name="Lunden K."/>
            <person name="Morin E."/>
            <person name="Murat C."/>
            <person name="Park J."/>
            <person name="Raffaello T."/>
            <person name="Rouze P."/>
            <person name="Salamov A."/>
            <person name="Schmutz J."/>
            <person name="Solheim H."/>
            <person name="Stahlberg J."/>
            <person name="Velez H."/>
            <person name="de Vries R.P."/>
            <person name="Wiebenga A."/>
            <person name="Woodward S."/>
            <person name="Yakovlev I."/>
            <person name="Garbelotto M."/>
            <person name="Martin F."/>
            <person name="Grigoriev I.V."/>
            <person name="Stenlid J."/>
        </authorList>
    </citation>
    <scope>NUCLEOTIDE SEQUENCE [LARGE SCALE GENOMIC DNA]</scope>
    <source>
        <strain evidence="8 9">TC 32-1</strain>
    </source>
</reference>
<dbReference type="GeneID" id="20667220"/>
<name>W4K8N6_HETIT</name>
<dbReference type="GO" id="GO:0008270">
    <property type="term" value="F:zinc ion binding"/>
    <property type="evidence" value="ECO:0007669"/>
    <property type="project" value="UniProtKB-KW"/>
</dbReference>
<dbReference type="Gene3D" id="4.10.1110.10">
    <property type="entry name" value="AN1-like Zinc finger"/>
    <property type="match status" value="2"/>
</dbReference>
<keyword evidence="3 5" id="KW-0863">Zinc-finger</keyword>
<dbReference type="InParanoid" id="W4K8N6"/>